<reference evidence="3" key="1">
    <citation type="journal article" date="2023" name="Commun. Biol.">
        <title>Genome analysis of Parmales, the sister group of diatoms, reveals the evolutionary specialization of diatoms from phago-mixotrophs to photoautotrophs.</title>
        <authorList>
            <person name="Ban H."/>
            <person name="Sato S."/>
            <person name="Yoshikawa S."/>
            <person name="Yamada K."/>
            <person name="Nakamura Y."/>
            <person name="Ichinomiya M."/>
            <person name="Sato N."/>
            <person name="Blanc-Mathieu R."/>
            <person name="Endo H."/>
            <person name="Kuwata A."/>
            <person name="Ogata H."/>
        </authorList>
    </citation>
    <scope>NUCLEOTIDE SEQUENCE [LARGE SCALE GENOMIC DNA]</scope>
</reference>
<name>A0A9W7AFJ4_9STRA</name>
<proteinExistence type="predicted"/>
<evidence type="ECO:0000256" key="1">
    <source>
        <dbReference type="SAM" id="MobiDB-lite"/>
    </source>
</evidence>
<feature type="region of interest" description="Disordered" evidence="1">
    <location>
        <begin position="134"/>
        <end position="158"/>
    </location>
</feature>
<sequence>MNAAFALIEKGHKQSDLANTTGAAYLYFSAASSLAAEVATEGADPKFKSLLNDNVSEYLNKACGLIKDQEEDILHVLHGLEFVVKRSYGDESITGNKSSDDEKNVLKQGLEASQRMFASSDDVKDIYDIYSDDAKPPVATGAPATAQPSSNSSYDDLSARLSKLTQSKEEDKEDDIAARLNALKGLPDAPPSETDVLKRMQDLGCDTTGLHNKASSNNHDLDDVSNIINVVQDEIRLDDNTKTLNNVPVPKDDTTEFLLSMVGEGGAGGAGGIADDEDNDEPINDDILAGSTFSDIMSSLQNSNLISSEVDANGNPGVVASGLPLSHEDKVNMKVGQLQQTVFGMMTKEPEEGGSSPGVDVDAVLAKVKAARKDLDEIEKIIKGGGVVRC</sequence>
<protein>
    <submittedName>
        <fullName evidence="2">Uncharacterized protein</fullName>
    </submittedName>
</protein>
<comment type="caution">
    <text evidence="2">The sequence shown here is derived from an EMBL/GenBank/DDBJ whole genome shotgun (WGS) entry which is preliminary data.</text>
</comment>
<gene>
    <name evidence="2" type="ORF">TL16_g05217</name>
</gene>
<evidence type="ECO:0000313" key="2">
    <source>
        <dbReference type="EMBL" id="GMH69676.1"/>
    </source>
</evidence>
<evidence type="ECO:0000313" key="3">
    <source>
        <dbReference type="Proteomes" id="UP001162640"/>
    </source>
</evidence>
<organism evidence="2 3">
    <name type="scientific">Triparma laevis f. inornata</name>
    <dbReference type="NCBI Taxonomy" id="1714386"/>
    <lineage>
        <taxon>Eukaryota</taxon>
        <taxon>Sar</taxon>
        <taxon>Stramenopiles</taxon>
        <taxon>Ochrophyta</taxon>
        <taxon>Bolidophyceae</taxon>
        <taxon>Parmales</taxon>
        <taxon>Triparmaceae</taxon>
        <taxon>Triparma</taxon>
    </lineage>
</organism>
<feature type="compositionally biased region" description="Polar residues" evidence="1">
    <location>
        <begin position="146"/>
        <end position="155"/>
    </location>
</feature>
<dbReference type="Proteomes" id="UP001162640">
    <property type="component" value="Unassembled WGS sequence"/>
</dbReference>
<accession>A0A9W7AFJ4</accession>
<dbReference type="AlphaFoldDB" id="A0A9W7AFJ4"/>
<dbReference type="EMBL" id="BLQM01000150">
    <property type="protein sequence ID" value="GMH69676.1"/>
    <property type="molecule type" value="Genomic_DNA"/>
</dbReference>